<gene>
    <name evidence="1" type="ORF">DSO57_1002517</name>
</gene>
<reference evidence="1" key="1">
    <citation type="submission" date="2022-04" db="EMBL/GenBank/DDBJ databases">
        <title>Genome of the entomopathogenic fungus Entomophthora muscae.</title>
        <authorList>
            <person name="Elya C."/>
            <person name="Lovett B.R."/>
            <person name="Lee E."/>
            <person name="Macias A.M."/>
            <person name="Hajek A.E."/>
            <person name="De Bivort B.L."/>
            <person name="Kasson M.T."/>
            <person name="De Fine Licht H.H."/>
            <person name="Stajich J.E."/>
        </authorList>
    </citation>
    <scope>NUCLEOTIDE SEQUENCE</scope>
    <source>
        <strain evidence="1">Berkeley</strain>
    </source>
</reference>
<evidence type="ECO:0000313" key="1">
    <source>
        <dbReference type="EMBL" id="KAJ9063219.1"/>
    </source>
</evidence>
<dbReference type="EMBL" id="QTSX02004976">
    <property type="protein sequence ID" value="KAJ9063219.1"/>
    <property type="molecule type" value="Genomic_DNA"/>
</dbReference>
<accession>A0ACC2SLE2</accession>
<name>A0ACC2SLE2_9FUNG</name>
<evidence type="ECO:0000313" key="2">
    <source>
        <dbReference type="Proteomes" id="UP001165960"/>
    </source>
</evidence>
<sequence>MLRVLVFGILLKGAIAQSTQVNEVKEIIESQSGKIRFECLTSQIKSPKVAAKARHGVKLAAEVLENVIALQFQIVIKLDYIKQCAGKRRCIPRFVGNAVPVYQRSDYNSELSQYPQALLKQTKNYLFSSGTYGGHDMSIEMALDTDFYFPSDYPVNITNQQVDFMPVLIHEIIHGLGMQSRLKLHDMVFEFNDFYNIYISLYPAPFDYYIYDIKTNQSVIATLTALVPYTAPNRRQRFQDLYDAFHGGNRLYFRSICGKNISLYSEKILAHVSEEYSMTKDDLMLHNTAKGYCITDYILYYTNWHEAPFGPAVLDILASIGYQLKVPDPKRSLQYYYQYKQIHNGIEPPTLPAFIPSQ</sequence>
<keyword evidence="2" id="KW-1185">Reference proteome</keyword>
<comment type="caution">
    <text evidence="1">The sequence shown here is derived from an EMBL/GenBank/DDBJ whole genome shotgun (WGS) entry which is preliminary data.</text>
</comment>
<organism evidence="1 2">
    <name type="scientific">Entomophthora muscae</name>
    <dbReference type="NCBI Taxonomy" id="34485"/>
    <lineage>
        <taxon>Eukaryota</taxon>
        <taxon>Fungi</taxon>
        <taxon>Fungi incertae sedis</taxon>
        <taxon>Zoopagomycota</taxon>
        <taxon>Entomophthoromycotina</taxon>
        <taxon>Entomophthoromycetes</taxon>
        <taxon>Entomophthorales</taxon>
        <taxon>Entomophthoraceae</taxon>
        <taxon>Entomophthora</taxon>
    </lineage>
</organism>
<protein>
    <submittedName>
        <fullName evidence="1">Uncharacterized protein</fullName>
    </submittedName>
</protein>
<dbReference type="Proteomes" id="UP001165960">
    <property type="component" value="Unassembled WGS sequence"/>
</dbReference>
<proteinExistence type="predicted"/>